<evidence type="ECO:0000313" key="2">
    <source>
        <dbReference type="EMBL" id="KDQ09319.1"/>
    </source>
</evidence>
<organism evidence="2 3">
    <name type="scientific">Botryobasidium botryosum (strain FD-172 SS1)</name>
    <dbReference type="NCBI Taxonomy" id="930990"/>
    <lineage>
        <taxon>Eukaryota</taxon>
        <taxon>Fungi</taxon>
        <taxon>Dikarya</taxon>
        <taxon>Basidiomycota</taxon>
        <taxon>Agaricomycotina</taxon>
        <taxon>Agaricomycetes</taxon>
        <taxon>Cantharellales</taxon>
        <taxon>Botryobasidiaceae</taxon>
        <taxon>Botryobasidium</taxon>
    </lineage>
</organism>
<dbReference type="Proteomes" id="UP000027195">
    <property type="component" value="Unassembled WGS sequence"/>
</dbReference>
<dbReference type="InParanoid" id="A0A067M1C3"/>
<feature type="chain" id="PRO_5001645203" evidence="1">
    <location>
        <begin position="29"/>
        <end position="337"/>
    </location>
</feature>
<keyword evidence="1" id="KW-0732">Signal</keyword>
<dbReference type="EMBL" id="KL198080">
    <property type="protein sequence ID" value="KDQ09319.1"/>
    <property type="molecule type" value="Genomic_DNA"/>
</dbReference>
<keyword evidence="3" id="KW-1185">Reference proteome</keyword>
<name>A0A067M1C3_BOTB1</name>
<reference evidence="3" key="1">
    <citation type="journal article" date="2014" name="Proc. Natl. Acad. Sci. U.S.A.">
        <title>Extensive sampling of basidiomycete genomes demonstrates inadequacy of the white-rot/brown-rot paradigm for wood decay fungi.</title>
        <authorList>
            <person name="Riley R."/>
            <person name="Salamov A.A."/>
            <person name="Brown D.W."/>
            <person name="Nagy L.G."/>
            <person name="Floudas D."/>
            <person name="Held B.W."/>
            <person name="Levasseur A."/>
            <person name="Lombard V."/>
            <person name="Morin E."/>
            <person name="Otillar R."/>
            <person name="Lindquist E.A."/>
            <person name="Sun H."/>
            <person name="LaButti K.M."/>
            <person name="Schmutz J."/>
            <person name="Jabbour D."/>
            <person name="Luo H."/>
            <person name="Baker S.E."/>
            <person name="Pisabarro A.G."/>
            <person name="Walton J.D."/>
            <person name="Blanchette R.A."/>
            <person name="Henrissat B."/>
            <person name="Martin F."/>
            <person name="Cullen D."/>
            <person name="Hibbett D.S."/>
            <person name="Grigoriev I.V."/>
        </authorList>
    </citation>
    <scope>NUCLEOTIDE SEQUENCE [LARGE SCALE GENOMIC DNA]</scope>
    <source>
        <strain evidence="3">FD-172 SS1</strain>
    </source>
</reference>
<accession>A0A067M1C3</accession>
<proteinExistence type="predicted"/>
<feature type="signal peptide" evidence="1">
    <location>
        <begin position="1"/>
        <end position="28"/>
    </location>
</feature>
<gene>
    <name evidence="2" type="ORF">BOTBODRAFT_37231</name>
</gene>
<evidence type="ECO:0000313" key="3">
    <source>
        <dbReference type="Proteomes" id="UP000027195"/>
    </source>
</evidence>
<dbReference type="HOGENOM" id="CLU_823844_0_0_1"/>
<evidence type="ECO:0000256" key="1">
    <source>
        <dbReference type="SAM" id="SignalP"/>
    </source>
</evidence>
<sequence length="337" mass="32272">MRVVTRFTAAVSCALLVTGAPLLPIVDSLPIGALGGALPGSSSSGSPLGGLPVVSDLLPTGTEANPLGAVTSGLSSVAGPASGLSGGEGGLPLVGGLLRRDLPGADLLSALPVGSLLPGGASSQSSGPLGALPIPMDVLKDLPLVGQALPVRRDLPGADLLGGLPLGTLLPGGSESSGSPLNALPTGMLKGLPVVGGLLPRQLSGLDALPLNALLPGAASSGSSDMLSALPTGMLKDLPVLGGVLPRALPGGDLLGGLPLDGLVPSGGSGSSSPLGGLPTGILGGLPIVGGMLPRQLPVGGDILNALPIHNLLPELSGIIPSTGGLLPVRAVPDIRA</sequence>
<protein>
    <submittedName>
        <fullName evidence="2">Uncharacterized protein</fullName>
    </submittedName>
</protein>
<dbReference type="AlphaFoldDB" id="A0A067M1C3"/>